<reference evidence="1 2" key="1">
    <citation type="submission" date="2015-09" db="EMBL/GenBank/DDBJ databases">
        <title>Genome of Desulfovibrio dechloracetivorans BerOc1, a mercury methylating strain isolated from highly hydrocarbons and metals contaminated coastal sediments.</title>
        <authorList>
            <person name="Goni Urriza M."/>
            <person name="Gassie C."/>
            <person name="Bouchez O."/>
            <person name="Klopp C."/>
            <person name="Ranchou-Peyruse A."/>
            <person name="Remy G."/>
        </authorList>
    </citation>
    <scope>NUCLEOTIDE SEQUENCE [LARGE SCALE GENOMIC DNA]</scope>
    <source>
        <strain evidence="1 2">BerOc1</strain>
    </source>
</reference>
<gene>
    <name evidence="1" type="ORF">BerOc1_03076</name>
</gene>
<keyword evidence="2" id="KW-1185">Reference proteome</keyword>
<dbReference type="Proteomes" id="UP000181901">
    <property type="component" value="Unassembled WGS sequence"/>
</dbReference>
<name>A0A1J5N688_9BACT</name>
<dbReference type="RefSeq" id="WP_071546510.1">
    <property type="nucleotide sequence ID" value="NZ_LKAQ01000004.1"/>
</dbReference>
<proteinExistence type="predicted"/>
<protein>
    <submittedName>
        <fullName evidence="1">Uncharacterized protein</fullName>
    </submittedName>
</protein>
<comment type="caution">
    <text evidence="1">The sequence shown here is derived from an EMBL/GenBank/DDBJ whole genome shotgun (WGS) entry which is preliminary data.</text>
</comment>
<sequence>MNKWEFATTAMRNNPELCIEVLKGATNLGKGIFNAINAIKNEFSSPPPPASIEKTIEQIALPSTDSRYLLNSLRFQFKNLRQGTLTGELDWEYFEEDFFVAKTEDAVGEAQYALYLREDGEVQFEVLWIKDDKPLMAMHVPHGSDSINSEIQDAMKEVFELVQIVVLDDVALPLVTKKDQQTISLLDKIIALTKEKSISWKFKEAAEQTFISQINKTDGSKVIVALIGHSDGFIEARAAHKANGSLKRVFLINDADKIAHKEMQPQIGSLFELAANGTSQTS</sequence>
<evidence type="ECO:0000313" key="1">
    <source>
        <dbReference type="EMBL" id="OIQ51131.1"/>
    </source>
</evidence>
<dbReference type="AlphaFoldDB" id="A0A1J5N688"/>
<organism evidence="1 2">
    <name type="scientific">Pseudodesulfovibrio hydrargyri</name>
    <dbReference type="NCBI Taxonomy" id="2125990"/>
    <lineage>
        <taxon>Bacteria</taxon>
        <taxon>Pseudomonadati</taxon>
        <taxon>Thermodesulfobacteriota</taxon>
        <taxon>Desulfovibrionia</taxon>
        <taxon>Desulfovibrionales</taxon>
        <taxon>Desulfovibrionaceae</taxon>
    </lineage>
</organism>
<accession>A0A1J5N688</accession>
<evidence type="ECO:0000313" key="2">
    <source>
        <dbReference type="Proteomes" id="UP000181901"/>
    </source>
</evidence>
<dbReference type="EMBL" id="LKAQ01000004">
    <property type="protein sequence ID" value="OIQ51131.1"/>
    <property type="molecule type" value="Genomic_DNA"/>
</dbReference>